<keyword evidence="1" id="KW-0808">Transferase</keyword>
<dbReference type="GO" id="GO:0004483">
    <property type="term" value="F:methyltransferase cap1 activity"/>
    <property type="evidence" value="ECO:0007669"/>
    <property type="project" value="UniProtKB-UniRule"/>
</dbReference>
<comment type="function">
    <text evidence="1">S-adenosyl-L-methionine-dependent methyltransferase that mediates RNA cap1 2'-O-ribose methylation to the 5'-cap structure of RNAs. Methylates the ribose of the first nucleotide of a m(7)GpppG-capped mRNA to produce m(7)GpppNmp (cap1).</text>
</comment>
<dbReference type="GO" id="GO:0005634">
    <property type="term" value="C:nucleus"/>
    <property type="evidence" value="ECO:0007669"/>
    <property type="project" value="UniProtKB-SubCell"/>
</dbReference>
<dbReference type="InterPro" id="IPR050851">
    <property type="entry name" value="mRNA_Cap_2O-Ribose_MeTrfase"/>
</dbReference>
<keyword evidence="1" id="KW-0506">mRNA capping</keyword>
<proteinExistence type="predicted"/>
<evidence type="ECO:0000256" key="1">
    <source>
        <dbReference type="RuleBase" id="RU368012"/>
    </source>
</evidence>
<evidence type="ECO:0000259" key="2">
    <source>
        <dbReference type="Pfam" id="PF01728"/>
    </source>
</evidence>
<dbReference type="Gene3D" id="3.40.50.12760">
    <property type="match status" value="1"/>
</dbReference>
<dbReference type="GO" id="GO:0005737">
    <property type="term" value="C:cytoplasm"/>
    <property type="evidence" value="ECO:0007669"/>
    <property type="project" value="TreeGrafter"/>
</dbReference>
<comment type="subcellular location">
    <subcellularLocation>
        <location evidence="1">Nucleus</location>
    </subcellularLocation>
</comment>
<dbReference type="Pfam" id="PF01728">
    <property type="entry name" value="FtsJ"/>
    <property type="match status" value="1"/>
</dbReference>
<dbReference type="Proteomes" id="UP001145021">
    <property type="component" value="Unassembled WGS sequence"/>
</dbReference>
<keyword evidence="4" id="KW-1185">Reference proteome</keyword>
<dbReference type="EMBL" id="JANBOH010000195">
    <property type="protein sequence ID" value="KAJ1644069.1"/>
    <property type="molecule type" value="Genomic_DNA"/>
</dbReference>
<dbReference type="EC" id="2.1.1.57" evidence="1"/>
<dbReference type="GO" id="GO:0016556">
    <property type="term" value="P:mRNA modification"/>
    <property type="evidence" value="ECO:0007669"/>
    <property type="project" value="UniProtKB-UniRule"/>
</dbReference>
<dbReference type="GO" id="GO:0006370">
    <property type="term" value="P:7-methylguanosine mRNA capping"/>
    <property type="evidence" value="ECO:0007669"/>
    <property type="project" value="UniProtKB-UniRule"/>
</dbReference>
<dbReference type="PANTHER" id="PTHR16121:SF0">
    <property type="entry name" value="CAP-SPECIFIC MRNA (NUCLEOSIDE-2'-O-)-METHYLTRANSFERASE 1"/>
    <property type="match status" value="1"/>
</dbReference>
<name>A0A9W8CI22_9FUNG</name>
<keyword evidence="1" id="KW-0507">mRNA processing</keyword>
<evidence type="ECO:0000313" key="3">
    <source>
        <dbReference type="EMBL" id="KAJ1644069.1"/>
    </source>
</evidence>
<organism evidence="3 4">
    <name type="scientific">Coemansia asiatica</name>
    <dbReference type="NCBI Taxonomy" id="1052880"/>
    <lineage>
        <taxon>Eukaryota</taxon>
        <taxon>Fungi</taxon>
        <taxon>Fungi incertae sedis</taxon>
        <taxon>Zoopagomycota</taxon>
        <taxon>Kickxellomycotina</taxon>
        <taxon>Kickxellomycetes</taxon>
        <taxon>Kickxellales</taxon>
        <taxon>Kickxellaceae</taxon>
        <taxon>Coemansia</taxon>
    </lineage>
</organism>
<comment type="caution">
    <text evidence="3">The sequence shown here is derived from an EMBL/GenBank/DDBJ whole genome shotgun (WGS) entry which is preliminary data.</text>
</comment>
<dbReference type="InterPro" id="IPR002877">
    <property type="entry name" value="RNA_MeTrfase_FtsJ_dom"/>
</dbReference>
<keyword evidence="1" id="KW-0539">Nucleus</keyword>
<dbReference type="AlphaFoldDB" id="A0A9W8CI22"/>
<dbReference type="GO" id="GO:0032259">
    <property type="term" value="P:methylation"/>
    <property type="evidence" value="ECO:0007669"/>
    <property type="project" value="UniProtKB-KW"/>
</dbReference>
<dbReference type="GO" id="GO:0003676">
    <property type="term" value="F:nucleic acid binding"/>
    <property type="evidence" value="ECO:0007669"/>
    <property type="project" value="UniProtKB-UniRule"/>
</dbReference>
<dbReference type="PANTHER" id="PTHR16121">
    <property type="entry name" value="CAP-SPECIFIC MRNA (NUCLEOSIDE-2'-O-)-METHYLTRANSFERASE 1-RELATED"/>
    <property type="match status" value="1"/>
</dbReference>
<evidence type="ECO:0000313" key="4">
    <source>
        <dbReference type="Proteomes" id="UP001145021"/>
    </source>
</evidence>
<protein>
    <recommendedName>
        <fullName evidence="1">Cap-specific mRNA (nucleoside-2'-O-)-methyltransferase 1</fullName>
        <ecNumber evidence="1">2.1.1.57</ecNumber>
    </recommendedName>
    <alternativeName>
        <fullName evidence="1">Cap1 2'O-ribose methyltransferase 1</fullName>
    </alternativeName>
</protein>
<sequence>MDLQKIDFGHKYGDSLARPPVDTIGKTYVAINNVYGERFVKEHLSTMQWSRMMTERDDPRGRHSNSKLVDIGQLQMVDAYKNLIARRPVDERQESIARARKDIVARHPLDALSFAYVAQLLNPYAGLGQSVFTSIAAVAMGHIDFLLSAVGEYLKGPALRFVDLGSNRAGFAEYILWRASVSKPEMDDVQGWCLSSKGTADAVGAQMLADCKAKERLNVYDQLVVGARGITDPANVDSFVDFVKRNNDRKEGIDLVVAEADGLEPWDLSSGHEKKQIFYTIGQAIVALRLLRIGGTFVFKLYETSIPLSAEILFLIHACFERTAIVNSVTSAPTSGERYIICNHLICDPSWVASHLYLALTKMQNADFRLAHLVSWTKVSNEKKFIEPLAQINNRVLHKQRQALKDVDAYSAKQGTLDDLPTVYNLTTQQEYVANTCLKNWRLPPLDP</sequence>
<keyword evidence="1" id="KW-0949">S-adenosyl-L-methionine</keyword>
<keyword evidence="1" id="KW-0489">Methyltransferase</keyword>
<accession>A0A9W8CI22</accession>
<comment type="catalytic activity">
    <reaction evidence="1">
        <text>a 5'-end (N(7)-methyl 5'-triphosphoguanosine)-ribonucleoside in mRNA + S-adenosyl-L-methionine = a 5'-end (N(7)-methyl 5'-triphosphoguanosine)-(2'-O-methyl-ribonucleoside) in mRNA + S-adenosyl-L-homocysteine + H(+)</text>
        <dbReference type="Rhea" id="RHEA:67020"/>
        <dbReference type="Rhea" id="RHEA-COMP:17167"/>
        <dbReference type="Rhea" id="RHEA-COMP:17168"/>
        <dbReference type="ChEBI" id="CHEBI:15378"/>
        <dbReference type="ChEBI" id="CHEBI:57856"/>
        <dbReference type="ChEBI" id="CHEBI:59789"/>
        <dbReference type="ChEBI" id="CHEBI:156461"/>
        <dbReference type="ChEBI" id="CHEBI:167609"/>
        <dbReference type="EC" id="2.1.1.57"/>
    </reaction>
</comment>
<feature type="domain" description="Ribosomal RNA methyltransferase FtsJ" evidence="2">
    <location>
        <begin position="154"/>
        <end position="343"/>
    </location>
</feature>
<gene>
    <name evidence="3" type="ORF">LPJ64_004216</name>
</gene>
<reference evidence="3" key="1">
    <citation type="submission" date="2022-07" db="EMBL/GenBank/DDBJ databases">
        <title>Phylogenomic reconstructions and comparative analyses of Kickxellomycotina fungi.</title>
        <authorList>
            <person name="Reynolds N.K."/>
            <person name="Stajich J.E."/>
            <person name="Barry K."/>
            <person name="Grigoriev I.V."/>
            <person name="Crous P."/>
            <person name="Smith M.E."/>
        </authorList>
    </citation>
    <scope>NUCLEOTIDE SEQUENCE</scope>
    <source>
        <strain evidence="3">NBRC 105413</strain>
    </source>
</reference>